<dbReference type="InterPro" id="IPR001509">
    <property type="entry name" value="Epimerase_deHydtase"/>
</dbReference>
<sequence length="303" mass="33658">MKIFLVGATGYIGGGILRLLVSEGNECVILSRTEEKAKKLKEELGIEYVIGGMADDEIVKKAIAGCDAVVFTAMQFGEKAAELDLNLINAVIATGREIAKTKKFQFIYTSTLWAVGNTAYDGNEERVVDEDFTTERCVEMFKWRAEHEKLVLAEKTENFLPVVLRPSWVYGKGGYVTMAIDKCKEAGKIIYNGDGKSVLNMVHIDDISALVALIIKKKADGIFHACDGKPIQILEIVECFKKILGIEETQSLNMPESMNAIGAFAIGQTIYQKAVGRRSLELGWEIKYPSFKETCLQVYPNYK</sequence>
<dbReference type="EMBL" id="JANTQA010000047">
    <property type="protein sequence ID" value="KAJ3431604.1"/>
    <property type="molecule type" value="Genomic_DNA"/>
</dbReference>
<reference evidence="3" key="1">
    <citation type="submission" date="2022-08" db="EMBL/GenBank/DDBJ databases">
        <title>Novel sulfate-reducing endosymbionts in the free-living metamonad Anaeramoeba.</title>
        <authorList>
            <person name="Jerlstrom-Hultqvist J."/>
            <person name="Cepicka I."/>
            <person name="Gallot-Lavallee L."/>
            <person name="Salas-Leiva D."/>
            <person name="Curtis B.A."/>
            <person name="Zahonova K."/>
            <person name="Pipaliya S."/>
            <person name="Dacks J."/>
            <person name="Roger A.J."/>
        </authorList>
    </citation>
    <scope>NUCLEOTIDE SEQUENCE</scope>
    <source>
        <strain evidence="3">Schooner1</strain>
    </source>
</reference>
<dbReference type="InterPro" id="IPR051783">
    <property type="entry name" value="NAD(P)-dependent_oxidoreduct"/>
</dbReference>
<evidence type="ECO:0000313" key="4">
    <source>
        <dbReference type="Proteomes" id="UP001146793"/>
    </source>
</evidence>
<keyword evidence="5" id="KW-1185">Reference proteome</keyword>
<dbReference type="Proteomes" id="UP001146793">
    <property type="component" value="Unassembled WGS sequence"/>
</dbReference>
<dbReference type="PANTHER" id="PTHR48079:SF6">
    <property type="entry name" value="NAD(P)-BINDING DOMAIN-CONTAINING PROTEIN-RELATED"/>
    <property type="match status" value="1"/>
</dbReference>
<dbReference type="PANTHER" id="PTHR48079">
    <property type="entry name" value="PROTEIN YEEZ"/>
    <property type="match status" value="1"/>
</dbReference>
<dbReference type="GO" id="GO:0004029">
    <property type="term" value="F:aldehyde dehydrogenase (NAD+) activity"/>
    <property type="evidence" value="ECO:0007669"/>
    <property type="project" value="TreeGrafter"/>
</dbReference>
<feature type="domain" description="NAD-dependent epimerase/dehydratase" evidence="1">
    <location>
        <begin position="3"/>
        <end position="220"/>
    </location>
</feature>
<gene>
    <name evidence="2" type="ORF">M0812_20517</name>
    <name evidence="3" type="ORF">M0813_25905</name>
</gene>
<reference evidence="2" key="2">
    <citation type="submission" date="2022-08" db="EMBL/GenBank/DDBJ databases">
        <title>Novel sulphate-reducing endosymbionts in the free-living metamonad Anaeramoeba.</title>
        <authorList>
            <person name="Jerlstrom-Hultqvist J."/>
            <person name="Cepicka I."/>
            <person name="Gallot-Lavallee L."/>
            <person name="Salas-Leiva D."/>
            <person name="Curtis B.A."/>
            <person name="Zahonova K."/>
            <person name="Pipaliya S."/>
            <person name="Dacks J."/>
            <person name="Roger A.J."/>
        </authorList>
    </citation>
    <scope>NUCLEOTIDE SEQUENCE</scope>
    <source>
        <strain evidence="2">Busselton2</strain>
    </source>
</reference>
<comment type="caution">
    <text evidence="2">The sequence shown here is derived from an EMBL/GenBank/DDBJ whole genome shotgun (WGS) entry which is preliminary data.</text>
</comment>
<dbReference type="GO" id="GO:0005737">
    <property type="term" value="C:cytoplasm"/>
    <property type="evidence" value="ECO:0007669"/>
    <property type="project" value="TreeGrafter"/>
</dbReference>
<protein>
    <submittedName>
        <fullName evidence="2">Protein yeez</fullName>
    </submittedName>
</protein>
<name>A0AAV7YW20_9EUKA</name>
<dbReference type="Gene3D" id="3.40.50.720">
    <property type="entry name" value="NAD(P)-binding Rossmann-like Domain"/>
    <property type="match status" value="1"/>
</dbReference>
<dbReference type="EMBL" id="JAOAOG010000232">
    <property type="protein sequence ID" value="KAJ6238681.1"/>
    <property type="molecule type" value="Genomic_DNA"/>
</dbReference>
<evidence type="ECO:0000259" key="1">
    <source>
        <dbReference type="Pfam" id="PF01370"/>
    </source>
</evidence>
<organism evidence="2 4">
    <name type="scientific">Anaeramoeba flamelloides</name>
    <dbReference type="NCBI Taxonomy" id="1746091"/>
    <lineage>
        <taxon>Eukaryota</taxon>
        <taxon>Metamonada</taxon>
        <taxon>Anaeramoebidae</taxon>
        <taxon>Anaeramoeba</taxon>
    </lineage>
</organism>
<dbReference type="Proteomes" id="UP001150062">
    <property type="component" value="Unassembled WGS sequence"/>
</dbReference>
<accession>A0AAV7YW20</accession>
<dbReference type="SUPFAM" id="SSF51735">
    <property type="entry name" value="NAD(P)-binding Rossmann-fold domains"/>
    <property type="match status" value="1"/>
</dbReference>
<evidence type="ECO:0000313" key="2">
    <source>
        <dbReference type="EMBL" id="KAJ3431604.1"/>
    </source>
</evidence>
<dbReference type="AlphaFoldDB" id="A0AAV7YW20"/>
<dbReference type="InterPro" id="IPR036291">
    <property type="entry name" value="NAD(P)-bd_dom_sf"/>
</dbReference>
<proteinExistence type="predicted"/>
<evidence type="ECO:0000313" key="3">
    <source>
        <dbReference type="EMBL" id="KAJ6238681.1"/>
    </source>
</evidence>
<dbReference type="Pfam" id="PF01370">
    <property type="entry name" value="Epimerase"/>
    <property type="match status" value="1"/>
</dbReference>
<evidence type="ECO:0000313" key="5">
    <source>
        <dbReference type="Proteomes" id="UP001150062"/>
    </source>
</evidence>